<dbReference type="AlphaFoldDB" id="A0A1W4XI38"/>
<proteinExistence type="predicted"/>
<dbReference type="PANTHER" id="PTHR11852:SF0">
    <property type="entry name" value="PLATELET-ACTIVATING FACTOR ACETYLHYDROLASE IB SUBUNIT BETA HOMOLOG"/>
    <property type="match status" value="1"/>
</dbReference>
<evidence type="ECO:0000313" key="1">
    <source>
        <dbReference type="Proteomes" id="UP000192223"/>
    </source>
</evidence>
<dbReference type="SUPFAM" id="SSF52266">
    <property type="entry name" value="SGNH hydrolase"/>
    <property type="match status" value="1"/>
</dbReference>
<dbReference type="InterPro" id="IPR036514">
    <property type="entry name" value="SGNH_hydro_sf"/>
</dbReference>
<dbReference type="RefSeq" id="XP_018332452.1">
    <property type="nucleotide sequence ID" value="XM_018476950.2"/>
</dbReference>
<evidence type="ECO:0000313" key="2">
    <source>
        <dbReference type="RefSeq" id="XP_018332452.1"/>
    </source>
</evidence>
<reference evidence="2" key="1">
    <citation type="submission" date="2025-08" db="UniProtKB">
        <authorList>
            <consortium name="RefSeq"/>
        </authorList>
    </citation>
    <scope>IDENTIFICATION</scope>
    <source>
        <tissue evidence="2">Entire body</tissue>
    </source>
</reference>
<organism evidence="1 2">
    <name type="scientific">Agrilus planipennis</name>
    <name type="common">Emerald ash borer</name>
    <name type="synonym">Agrilus marcopoli</name>
    <dbReference type="NCBI Taxonomy" id="224129"/>
    <lineage>
        <taxon>Eukaryota</taxon>
        <taxon>Metazoa</taxon>
        <taxon>Ecdysozoa</taxon>
        <taxon>Arthropoda</taxon>
        <taxon>Hexapoda</taxon>
        <taxon>Insecta</taxon>
        <taxon>Pterygota</taxon>
        <taxon>Neoptera</taxon>
        <taxon>Endopterygota</taxon>
        <taxon>Coleoptera</taxon>
        <taxon>Polyphaga</taxon>
        <taxon>Elateriformia</taxon>
        <taxon>Buprestoidea</taxon>
        <taxon>Buprestidae</taxon>
        <taxon>Agrilinae</taxon>
        <taxon>Agrilus</taxon>
    </lineage>
</organism>
<dbReference type="Proteomes" id="UP000192223">
    <property type="component" value="Unplaced"/>
</dbReference>
<keyword evidence="1" id="KW-1185">Reference proteome</keyword>
<dbReference type="OrthoDB" id="505607at2759"/>
<dbReference type="PANTHER" id="PTHR11852">
    <property type="entry name" value="PLATELET-ACTIVATING FACTOR ACETYLHYDROLASE"/>
    <property type="match status" value="1"/>
</dbReference>
<sequence>MNPCLVPTPKPDLDGDRRWESIHNRYLAETKTTESEIVWLGDSIFQELKNSTLWKTKISPLHCTNFGLGGDRVKHLLWRIENGELDFSSNIKVIVLLVGTNNTNINETDVFEGIVNLVDKIRSKQPNAAIILLNNERATTTNVLVATLINWEILGLPQCCQVNLQHGLRSCHVASFRIEFARKIYK</sequence>
<gene>
    <name evidence="2" type="primary">LOC108741967</name>
</gene>
<accession>A0A1W4XI38</accession>
<dbReference type="Gene3D" id="3.40.50.1110">
    <property type="entry name" value="SGNH hydrolase"/>
    <property type="match status" value="1"/>
</dbReference>
<name>A0A1W4XI38_AGRPL</name>
<protein>
    <submittedName>
        <fullName evidence="2">Platelet-activating factor acetylhydrolase IB subunit beta homolog isoform X2</fullName>
    </submittedName>
</protein>
<dbReference type="GeneID" id="108741967"/>